<feature type="compositionally biased region" description="Acidic residues" evidence="1">
    <location>
        <begin position="23"/>
        <end position="33"/>
    </location>
</feature>
<feature type="region of interest" description="Disordered" evidence="1">
    <location>
        <begin position="290"/>
        <end position="315"/>
    </location>
</feature>
<organism evidence="2 4">
    <name type="scientific">Nitzschia inconspicua</name>
    <dbReference type="NCBI Taxonomy" id="303405"/>
    <lineage>
        <taxon>Eukaryota</taxon>
        <taxon>Sar</taxon>
        <taxon>Stramenopiles</taxon>
        <taxon>Ochrophyta</taxon>
        <taxon>Bacillariophyta</taxon>
        <taxon>Bacillariophyceae</taxon>
        <taxon>Bacillariophycidae</taxon>
        <taxon>Bacillariales</taxon>
        <taxon>Bacillariaceae</taxon>
        <taxon>Nitzschia</taxon>
    </lineage>
</organism>
<comment type="caution">
    <text evidence="2">The sequence shown here is derived from an EMBL/GenBank/DDBJ whole genome shotgun (WGS) entry which is preliminary data.</text>
</comment>
<evidence type="ECO:0000313" key="4">
    <source>
        <dbReference type="Proteomes" id="UP000693970"/>
    </source>
</evidence>
<evidence type="ECO:0000256" key="1">
    <source>
        <dbReference type="SAM" id="MobiDB-lite"/>
    </source>
</evidence>
<dbReference type="Proteomes" id="UP000693970">
    <property type="component" value="Unassembled WGS sequence"/>
</dbReference>
<evidence type="ECO:0000313" key="3">
    <source>
        <dbReference type="EMBL" id="KAG7362144.1"/>
    </source>
</evidence>
<feature type="region of interest" description="Disordered" evidence="1">
    <location>
        <begin position="1"/>
        <end position="39"/>
    </location>
</feature>
<protein>
    <submittedName>
        <fullName evidence="2">Uncharacterized protein</fullName>
    </submittedName>
</protein>
<sequence length="656" mass="71695">MEADEDPVHDPMMDEMEHHHHEDDDEEEDDDDDHAMMMHDDDPGHLDFFDHQPTSVEIFEMKRASKRPSEWLKLLCKEWTEENLQLVESMDHKFLEFKPYLKGFLTSQLLCRLCIPSTTGGSVVVVNNSDGSLTSSNSNNPPFDFWKILDVNDEFDKAYIIAQVEKFCSLYQIRSSVEMHPPAPPMLGMVPGTATATTPEAAAAAAAAAVAAANGHYLSPETTAAAVAAAQFAAKAGGTHSPILTAAASNRHNNDNNNTVATAAASAVDAVSKAQRIARDAERALDLERKQTAKREQKRQSLERKMEKQREREQMLIKKQAERLAREASREEKRKRKLELREQRERFAQQQKEAALKRAAELVASNRVPIEITRGATAAKEAAQKALEQLGATTTGPITPAVVNSPQPVVAAVPSPDAALVPEPKKHRSAIIVSTASDLHQIVTHSKNLWAKYNAIAKEHNQKVNWVTVAKELGIHVKVREKYARMHSRAEQRGFDWIAHGHWKIKDHPEIFVEPTAAELNARMPPPPRDATRTVLISDLDDPKAPHPQAPPQMKADYDYMPDSHSGDVSVVDPSSSHTDHHAMGSDAAAVAAAAAVVDATGVGTHMATTNLGARHSSSGLTHDHTGLATDTYVADPTGDGSGGTMGSTEHGEVTV</sequence>
<dbReference type="EMBL" id="JAGRRH010000041">
    <property type="protein sequence ID" value="KAG7339080.1"/>
    <property type="molecule type" value="Genomic_DNA"/>
</dbReference>
<gene>
    <name evidence="2" type="ORF">IV203_017657</name>
    <name evidence="3" type="ORF">IV203_025810</name>
</gene>
<keyword evidence="4" id="KW-1185">Reference proteome</keyword>
<dbReference type="EMBL" id="JAGRRH010000012">
    <property type="protein sequence ID" value="KAG7362144.1"/>
    <property type="molecule type" value="Genomic_DNA"/>
</dbReference>
<dbReference type="AlphaFoldDB" id="A0A9K3K8S1"/>
<name>A0A9K3K8S1_9STRA</name>
<feature type="region of interest" description="Disordered" evidence="1">
    <location>
        <begin position="637"/>
        <end position="656"/>
    </location>
</feature>
<dbReference type="OrthoDB" id="44454at2759"/>
<reference evidence="2" key="2">
    <citation type="submission" date="2021-04" db="EMBL/GenBank/DDBJ databases">
        <authorList>
            <person name="Podell S."/>
        </authorList>
    </citation>
    <scope>NUCLEOTIDE SEQUENCE</scope>
    <source>
        <strain evidence="2">Hildebrandi</strain>
    </source>
</reference>
<proteinExistence type="predicted"/>
<evidence type="ECO:0000313" key="2">
    <source>
        <dbReference type="EMBL" id="KAG7339080.1"/>
    </source>
</evidence>
<accession>A0A9K3K8S1</accession>
<feature type="compositionally biased region" description="Basic and acidic residues" evidence="1">
    <location>
        <begin position="1"/>
        <end position="22"/>
    </location>
</feature>
<reference evidence="2" key="1">
    <citation type="journal article" date="2021" name="Sci. Rep.">
        <title>Diploid genomic architecture of Nitzschia inconspicua, an elite biomass production diatom.</title>
        <authorList>
            <person name="Oliver A."/>
            <person name="Podell S."/>
            <person name="Pinowska A."/>
            <person name="Traller J.C."/>
            <person name="Smith S.R."/>
            <person name="McClure R."/>
            <person name="Beliaev A."/>
            <person name="Bohutskyi P."/>
            <person name="Hill E.A."/>
            <person name="Rabines A."/>
            <person name="Zheng H."/>
            <person name="Allen L.Z."/>
            <person name="Kuo A."/>
            <person name="Grigoriev I.V."/>
            <person name="Allen A.E."/>
            <person name="Hazlebeck D."/>
            <person name="Allen E.E."/>
        </authorList>
    </citation>
    <scope>NUCLEOTIDE SEQUENCE</scope>
    <source>
        <strain evidence="2">Hildebrandi</strain>
    </source>
</reference>